<keyword evidence="12 17" id="KW-0456">Lyase</keyword>
<dbReference type="InterPro" id="IPR036652">
    <property type="entry name" value="YjeF_N_dom_sf"/>
</dbReference>
<feature type="binding site" evidence="18">
    <location>
        <position position="112"/>
    </location>
    <ligand>
        <name>K(+)</name>
        <dbReference type="ChEBI" id="CHEBI:29103"/>
    </ligand>
</feature>
<evidence type="ECO:0000256" key="10">
    <source>
        <dbReference type="ARBA" id="ARBA00023027"/>
    </source>
</evidence>
<comment type="subunit">
    <text evidence="17">Homotetramer.</text>
</comment>
<comment type="function">
    <text evidence="14 19">Bifunctional enzyme that catalyzes the epimerization of the S- and R-forms of NAD(P)HX and the dehydration of the S-form of NAD(P)HX at the expense of ADP, which is converted to AMP. This allows the repair of both epimers of NAD(P)HX, a damaged form of NAD(P)H that is a result of enzymatic or heat-dependent hydration.</text>
</comment>
<feature type="binding site" evidence="17">
    <location>
        <begin position="373"/>
        <end position="377"/>
    </location>
    <ligand>
        <name>AMP</name>
        <dbReference type="ChEBI" id="CHEBI:456215"/>
    </ligand>
</feature>
<gene>
    <name evidence="18" type="primary">nnrE</name>
    <name evidence="17" type="synonym">nnrD</name>
    <name evidence="23" type="ORF">SAMN06295964_0864</name>
</gene>
<dbReference type="EC" id="4.2.1.136" evidence="19"/>
<dbReference type="STRING" id="1736691.SAMN06295964_0864"/>
<comment type="cofactor">
    <cofactor evidence="17">
        <name>Mg(2+)</name>
        <dbReference type="ChEBI" id="CHEBI:18420"/>
    </cofactor>
</comment>
<dbReference type="Proteomes" id="UP000191040">
    <property type="component" value="Chromosome I"/>
</dbReference>
<dbReference type="Pfam" id="PF03853">
    <property type="entry name" value="YjeF_N"/>
    <property type="match status" value="1"/>
</dbReference>
<keyword evidence="9 18" id="KW-0630">Potassium</keyword>
<evidence type="ECO:0000256" key="15">
    <source>
        <dbReference type="ARBA" id="ARBA00048238"/>
    </source>
</evidence>
<feature type="binding site" evidence="18">
    <location>
        <begin position="116"/>
        <end position="122"/>
    </location>
    <ligand>
        <name>(6S)-NADPHX</name>
        <dbReference type="ChEBI" id="CHEBI:64076"/>
    </ligand>
</feature>
<dbReference type="HAMAP" id="MF_01966">
    <property type="entry name" value="NADHX_epimerase"/>
    <property type="match status" value="1"/>
</dbReference>
<dbReference type="PROSITE" id="PS01050">
    <property type="entry name" value="YJEF_C_2"/>
    <property type="match status" value="1"/>
</dbReference>
<evidence type="ECO:0000259" key="22">
    <source>
        <dbReference type="PROSITE" id="PS51385"/>
    </source>
</evidence>
<evidence type="ECO:0000259" key="21">
    <source>
        <dbReference type="PROSITE" id="PS51383"/>
    </source>
</evidence>
<evidence type="ECO:0000256" key="16">
    <source>
        <dbReference type="ARBA" id="ARBA00049209"/>
    </source>
</evidence>
<evidence type="ECO:0000256" key="20">
    <source>
        <dbReference type="SAM" id="MobiDB-lite"/>
    </source>
</evidence>
<comment type="cofactor">
    <cofactor evidence="18 19">
        <name>K(+)</name>
        <dbReference type="ChEBI" id="CHEBI:29103"/>
    </cofactor>
    <text evidence="18 19">Binds 1 potassium ion per subunit.</text>
</comment>
<dbReference type="InterPro" id="IPR029056">
    <property type="entry name" value="Ribokinase-like"/>
</dbReference>
<evidence type="ECO:0000256" key="7">
    <source>
        <dbReference type="ARBA" id="ARBA00022840"/>
    </source>
</evidence>
<dbReference type="RefSeq" id="WP_078699006.1">
    <property type="nucleotide sequence ID" value="NZ_LT796768.1"/>
</dbReference>
<comment type="catalytic activity">
    <reaction evidence="2 18 19">
        <text>(6R)-NADPHX = (6S)-NADPHX</text>
        <dbReference type="Rhea" id="RHEA:32227"/>
        <dbReference type="ChEBI" id="CHEBI:64076"/>
        <dbReference type="ChEBI" id="CHEBI:64077"/>
        <dbReference type="EC" id="5.1.99.6"/>
    </reaction>
</comment>
<dbReference type="AlphaFoldDB" id="A0A1T4YU02"/>
<evidence type="ECO:0000256" key="9">
    <source>
        <dbReference type="ARBA" id="ARBA00022958"/>
    </source>
</evidence>
<dbReference type="SUPFAM" id="SSF64153">
    <property type="entry name" value="YjeF N-terminal domain-like"/>
    <property type="match status" value="1"/>
</dbReference>
<evidence type="ECO:0000256" key="11">
    <source>
        <dbReference type="ARBA" id="ARBA00023235"/>
    </source>
</evidence>
<feature type="binding site" evidence="18">
    <location>
        <begin position="56"/>
        <end position="60"/>
    </location>
    <ligand>
        <name>(6S)-NADPHX</name>
        <dbReference type="ChEBI" id="CHEBI:64076"/>
    </ligand>
</feature>
<evidence type="ECO:0000313" key="24">
    <source>
        <dbReference type="Proteomes" id="UP000191040"/>
    </source>
</evidence>
<comment type="similarity">
    <text evidence="17">Belongs to the NnrD/CARKD family.</text>
</comment>
<dbReference type="GO" id="GO:0046496">
    <property type="term" value="P:nicotinamide nucleotide metabolic process"/>
    <property type="evidence" value="ECO:0007669"/>
    <property type="project" value="UniProtKB-UniRule"/>
</dbReference>
<dbReference type="NCBIfam" id="TIGR00197">
    <property type="entry name" value="yjeF_nterm"/>
    <property type="match status" value="1"/>
</dbReference>
<evidence type="ECO:0000256" key="5">
    <source>
        <dbReference type="ARBA" id="ARBA00022723"/>
    </source>
</evidence>
<dbReference type="Pfam" id="PF01256">
    <property type="entry name" value="Carb_kinase"/>
    <property type="match status" value="1"/>
</dbReference>
<keyword evidence="6 17" id="KW-0547">Nucleotide-binding</keyword>
<keyword evidence="23" id="KW-0808">Transferase</keyword>
<sequence>MLTAHTVAQVRAAEEVAAAQQGWDALMQHAATALAHRVAQVVPAHEPLVVLVGPGNNGGDALFAAAHWCREGRRVNLCLLDPSAVHAAGLEAAREAGARVVEGPEGHRFVVDAIFGIGARPGLEGTAAAWAQWIERERPFVVAVDVPSGIGVDDGRLDGPAVRADVTVTFATAKYGLLAGPAADLAGDVRVVDIGLDLAAEPALESLGPGDGARFRDAIVPGRDAHKYTRGVLGVRAGSPQYAGAAHLCVAGAQAGPAGMIRFVGAQELARRVVDRAPEIVARRGRVQAWVVGSGGEDTPAPLAAALGDGVPVVVDATALHHLPDSFEVDALLTPHAGELAAVLGTDREAVEADPLRHAREAAARWNATVLLKGPRTVIAAPDGRLRVNLTGTPWLGTAGSGDVLAGFIGSLLATGLDSFDAGSVGALLHGLAAERLGGPLVASDVARELRPVLHDFCDSVRPDRARQTESRHEGRAGGDLS</sequence>
<feature type="binding site" evidence="17">
    <location>
        <position position="403"/>
    </location>
    <ligand>
        <name>(6S)-NADPHX</name>
        <dbReference type="ChEBI" id="CHEBI:64076"/>
    </ligand>
</feature>
<feature type="binding site" evidence="17">
    <location>
        <position position="402"/>
    </location>
    <ligand>
        <name>AMP</name>
        <dbReference type="ChEBI" id="CHEBI:456215"/>
    </ligand>
</feature>
<evidence type="ECO:0000256" key="4">
    <source>
        <dbReference type="ARBA" id="ARBA00009524"/>
    </source>
</evidence>
<dbReference type="PROSITE" id="PS51383">
    <property type="entry name" value="YJEF_C_3"/>
    <property type="match status" value="1"/>
</dbReference>
<keyword evidence="5 18" id="KW-0479">Metal-binding</keyword>
<dbReference type="PIRSF" id="PIRSF017184">
    <property type="entry name" value="Nnr"/>
    <property type="match status" value="1"/>
</dbReference>
<dbReference type="CDD" id="cd01171">
    <property type="entry name" value="YXKO-related"/>
    <property type="match status" value="1"/>
</dbReference>
<feature type="binding site" evidence="18">
    <location>
        <position position="148"/>
    </location>
    <ligand>
        <name>K(+)</name>
        <dbReference type="ChEBI" id="CHEBI:29103"/>
    </ligand>
</feature>
<organism evidence="23 24">
    <name type="scientific">Aeromicrobium choanae</name>
    <dbReference type="NCBI Taxonomy" id="1736691"/>
    <lineage>
        <taxon>Bacteria</taxon>
        <taxon>Bacillati</taxon>
        <taxon>Actinomycetota</taxon>
        <taxon>Actinomycetes</taxon>
        <taxon>Propionibacteriales</taxon>
        <taxon>Nocardioidaceae</taxon>
        <taxon>Aeromicrobium</taxon>
    </lineage>
</organism>
<dbReference type="PANTHER" id="PTHR12592:SF0">
    <property type="entry name" value="ATP-DEPENDENT (S)-NAD(P)H-HYDRATE DEHYDRATASE"/>
    <property type="match status" value="1"/>
</dbReference>
<dbReference type="GO" id="GO:0016301">
    <property type="term" value="F:kinase activity"/>
    <property type="evidence" value="ECO:0007669"/>
    <property type="project" value="UniProtKB-KW"/>
</dbReference>
<keyword evidence="13" id="KW-0511">Multifunctional enzyme</keyword>
<dbReference type="InterPro" id="IPR030677">
    <property type="entry name" value="Nnr"/>
</dbReference>
<keyword evidence="24" id="KW-1185">Reference proteome</keyword>
<dbReference type="InterPro" id="IPR017953">
    <property type="entry name" value="Carbohydrate_kinase_pred_CS"/>
</dbReference>
<dbReference type="SUPFAM" id="SSF53613">
    <property type="entry name" value="Ribokinase-like"/>
    <property type="match status" value="1"/>
</dbReference>
<reference evidence="24" key="1">
    <citation type="submission" date="2017-02" db="EMBL/GenBank/DDBJ databases">
        <authorList>
            <person name="Varghese N."/>
            <person name="Submissions S."/>
        </authorList>
    </citation>
    <scope>NUCLEOTIDE SEQUENCE [LARGE SCALE GENOMIC DNA]</scope>
    <source>
        <strain evidence="24">9H-4</strain>
    </source>
</reference>
<dbReference type="HAMAP" id="MF_01965">
    <property type="entry name" value="NADHX_dehydratase"/>
    <property type="match status" value="1"/>
</dbReference>
<dbReference type="Gene3D" id="3.40.50.10260">
    <property type="entry name" value="YjeF N-terminal domain"/>
    <property type="match status" value="1"/>
</dbReference>
<dbReference type="Gene3D" id="3.40.1190.20">
    <property type="match status" value="1"/>
</dbReference>
<dbReference type="PANTHER" id="PTHR12592">
    <property type="entry name" value="ATP-DEPENDENT (S)-NAD(P)H-HYDRATE DEHYDRATASE FAMILY MEMBER"/>
    <property type="match status" value="1"/>
</dbReference>
<keyword evidence="23" id="KW-0418">Kinase</keyword>
<evidence type="ECO:0000256" key="8">
    <source>
        <dbReference type="ARBA" id="ARBA00022857"/>
    </source>
</evidence>
<comment type="function">
    <text evidence="18">Catalyzes the epimerization of the S- and R-forms of NAD(P)HX, a damaged form of NAD(P)H that is a result of enzymatic or heat-dependent hydration. This is a prerequisite for the S-specific NAD(P)H-hydrate dehydratase to allow the repair of both epimers of NAD(P)HX.</text>
</comment>
<accession>A0A1T4YU02</accession>
<evidence type="ECO:0000256" key="3">
    <source>
        <dbReference type="ARBA" id="ARBA00006001"/>
    </source>
</evidence>
<dbReference type="GO" id="GO:0052855">
    <property type="term" value="F:ADP-dependent NAD(P)H-hydrate dehydratase activity"/>
    <property type="evidence" value="ECO:0007669"/>
    <property type="project" value="UniProtKB-UniRule"/>
</dbReference>
<evidence type="ECO:0000256" key="6">
    <source>
        <dbReference type="ARBA" id="ARBA00022741"/>
    </source>
</evidence>
<evidence type="ECO:0000256" key="1">
    <source>
        <dbReference type="ARBA" id="ARBA00000013"/>
    </source>
</evidence>
<keyword evidence="10 17" id="KW-0520">NAD</keyword>
<feature type="binding site" evidence="18">
    <location>
        <position position="57"/>
    </location>
    <ligand>
        <name>K(+)</name>
        <dbReference type="ChEBI" id="CHEBI:29103"/>
    </ligand>
</feature>
<evidence type="ECO:0000256" key="18">
    <source>
        <dbReference type="HAMAP-Rule" id="MF_01966"/>
    </source>
</evidence>
<evidence type="ECO:0000256" key="14">
    <source>
        <dbReference type="ARBA" id="ARBA00025153"/>
    </source>
</evidence>
<proteinExistence type="inferred from homology"/>
<evidence type="ECO:0000313" key="23">
    <source>
        <dbReference type="EMBL" id="SKB05196.1"/>
    </source>
</evidence>
<feature type="binding site" evidence="17">
    <location>
        <position position="245"/>
    </location>
    <ligand>
        <name>(6S)-NADPHX</name>
        <dbReference type="ChEBI" id="CHEBI:64076"/>
    </ligand>
</feature>
<evidence type="ECO:0000256" key="13">
    <source>
        <dbReference type="ARBA" id="ARBA00023268"/>
    </source>
</evidence>
<feature type="binding site" evidence="18">
    <location>
        <position position="145"/>
    </location>
    <ligand>
        <name>(6S)-NADPHX</name>
        <dbReference type="ChEBI" id="CHEBI:64076"/>
    </ligand>
</feature>
<evidence type="ECO:0000256" key="17">
    <source>
        <dbReference type="HAMAP-Rule" id="MF_01965"/>
    </source>
</evidence>
<dbReference type="InterPro" id="IPR004443">
    <property type="entry name" value="YjeF_N_dom"/>
</dbReference>
<evidence type="ECO:0000256" key="12">
    <source>
        <dbReference type="ARBA" id="ARBA00023239"/>
    </source>
</evidence>
<feature type="region of interest" description="Disordered" evidence="20">
    <location>
        <begin position="462"/>
        <end position="482"/>
    </location>
</feature>
<evidence type="ECO:0000256" key="2">
    <source>
        <dbReference type="ARBA" id="ARBA00000909"/>
    </source>
</evidence>
<comment type="similarity">
    <text evidence="18">Belongs to the NnrE/AIBP family.</text>
</comment>
<dbReference type="InterPro" id="IPR000631">
    <property type="entry name" value="CARKD"/>
</dbReference>
<feature type="binding site" evidence="17">
    <location>
        <position position="295"/>
    </location>
    <ligand>
        <name>(6S)-NADPHX</name>
        <dbReference type="ChEBI" id="CHEBI:64076"/>
    </ligand>
</feature>
<protein>
    <recommendedName>
        <fullName evidence="19">Bifunctional NAD(P)H-hydrate repair enzyme</fullName>
    </recommendedName>
    <alternativeName>
        <fullName evidence="19">Nicotinamide nucleotide repair protein</fullName>
    </alternativeName>
    <domain>
        <recommendedName>
            <fullName evidence="19">ADP-dependent (S)-NAD(P)H-hydrate dehydratase</fullName>
            <ecNumber evidence="19">4.2.1.136</ecNumber>
        </recommendedName>
        <alternativeName>
            <fullName evidence="19">ADP-dependent NAD(P)HX dehydratase</fullName>
        </alternativeName>
    </domain>
    <domain>
        <recommendedName>
            <fullName evidence="19">NAD(P)H-hydrate epimerase</fullName>
            <ecNumber evidence="19">5.1.99.6</ecNumber>
        </recommendedName>
    </domain>
</protein>
<comment type="function">
    <text evidence="17">Catalyzes the dehydration of the S-form of NAD(P)HX at the expense of ADP, which is converted to AMP. Together with NAD(P)HX epimerase, which catalyzes the epimerization of the S- and R-forms, the enzyme allows the repair of both epimers of NAD(P)HX, a damaged form of NAD(P)H that is a result of enzymatic or heat-dependent hydration.</text>
</comment>
<comment type="caution">
    <text evidence="18">Lacks conserved residue(s) required for the propagation of feature annotation.</text>
</comment>
<dbReference type="GO" id="GO:0046872">
    <property type="term" value="F:metal ion binding"/>
    <property type="evidence" value="ECO:0007669"/>
    <property type="project" value="UniProtKB-UniRule"/>
</dbReference>
<dbReference type="GO" id="GO:0110051">
    <property type="term" value="P:metabolite repair"/>
    <property type="evidence" value="ECO:0007669"/>
    <property type="project" value="TreeGrafter"/>
</dbReference>
<keyword evidence="11 18" id="KW-0413">Isomerase</keyword>
<comment type="similarity">
    <text evidence="3 19">In the N-terminal section; belongs to the NnrE/AIBP family.</text>
</comment>
<feature type="domain" description="YjeF C-terminal" evidence="21">
    <location>
        <begin position="210"/>
        <end position="457"/>
    </location>
</feature>
<keyword evidence="8 17" id="KW-0521">NADP</keyword>
<keyword evidence="7 17" id="KW-0067">ATP-binding</keyword>
<dbReference type="EMBL" id="LT796768">
    <property type="protein sequence ID" value="SKB05196.1"/>
    <property type="molecule type" value="Genomic_DNA"/>
</dbReference>
<comment type="catalytic activity">
    <reaction evidence="15 17 19">
        <text>(6S)-NADHX + ADP = AMP + phosphate + NADH + H(+)</text>
        <dbReference type="Rhea" id="RHEA:32223"/>
        <dbReference type="ChEBI" id="CHEBI:15378"/>
        <dbReference type="ChEBI" id="CHEBI:43474"/>
        <dbReference type="ChEBI" id="CHEBI:57945"/>
        <dbReference type="ChEBI" id="CHEBI:64074"/>
        <dbReference type="ChEBI" id="CHEBI:456215"/>
        <dbReference type="ChEBI" id="CHEBI:456216"/>
        <dbReference type="EC" id="4.2.1.136"/>
    </reaction>
</comment>
<dbReference type="GO" id="GO:0005524">
    <property type="term" value="F:ATP binding"/>
    <property type="evidence" value="ECO:0007669"/>
    <property type="project" value="UniProtKB-UniRule"/>
</dbReference>
<comment type="catalytic activity">
    <reaction evidence="1 18 19">
        <text>(6R)-NADHX = (6S)-NADHX</text>
        <dbReference type="Rhea" id="RHEA:32215"/>
        <dbReference type="ChEBI" id="CHEBI:64074"/>
        <dbReference type="ChEBI" id="CHEBI:64075"/>
        <dbReference type="EC" id="5.1.99.6"/>
    </reaction>
</comment>
<feature type="domain" description="YjeF N-terminal" evidence="22">
    <location>
        <begin position="10"/>
        <end position="202"/>
    </location>
</feature>
<feature type="binding site" evidence="17">
    <location>
        <position position="336"/>
    </location>
    <ligand>
        <name>(6S)-NADPHX</name>
        <dbReference type="ChEBI" id="CHEBI:64076"/>
    </ligand>
</feature>
<dbReference type="OrthoDB" id="9806925at2"/>
<dbReference type="GO" id="GO:0052856">
    <property type="term" value="F:NAD(P)HX epimerase activity"/>
    <property type="evidence" value="ECO:0007669"/>
    <property type="project" value="UniProtKB-UniRule"/>
</dbReference>
<comment type="similarity">
    <text evidence="4 19">In the C-terminal section; belongs to the NnrD/CARKD family.</text>
</comment>
<comment type="catalytic activity">
    <reaction evidence="16 17 19">
        <text>(6S)-NADPHX + ADP = AMP + phosphate + NADPH + H(+)</text>
        <dbReference type="Rhea" id="RHEA:32235"/>
        <dbReference type="ChEBI" id="CHEBI:15378"/>
        <dbReference type="ChEBI" id="CHEBI:43474"/>
        <dbReference type="ChEBI" id="CHEBI:57783"/>
        <dbReference type="ChEBI" id="CHEBI:64076"/>
        <dbReference type="ChEBI" id="CHEBI:456215"/>
        <dbReference type="ChEBI" id="CHEBI:456216"/>
        <dbReference type="EC" id="4.2.1.136"/>
    </reaction>
</comment>
<dbReference type="PROSITE" id="PS51385">
    <property type="entry name" value="YJEF_N"/>
    <property type="match status" value="1"/>
</dbReference>
<dbReference type="EC" id="5.1.99.6" evidence="19"/>
<name>A0A1T4YU02_9ACTN</name>
<evidence type="ECO:0000256" key="19">
    <source>
        <dbReference type="PIRNR" id="PIRNR017184"/>
    </source>
</evidence>